<proteinExistence type="predicted"/>
<dbReference type="InterPro" id="IPR051616">
    <property type="entry name" value="Cul2-RING_E3_ligase_SR"/>
</dbReference>
<feature type="repeat" description="ANK" evidence="1">
    <location>
        <begin position="54"/>
        <end position="76"/>
    </location>
</feature>
<dbReference type="PROSITE" id="PS50088">
    <property type="entry name" value="ANK_REPEAT"/>
    <property type="match status" value="1"/>
</dbReference>
<comment type="caution">
    <text evidence="2">The sequence shown here is derived from an EMBL/GenBank/DDBJ whole genome shotgun (WGS) entry which is preliminary data.</text>
</comment>
<keyword evidence="3" id="KW-1185">Reference proteome</keyword>
<reference evidence="2" key="1">
    <citation type="submission" date="2023-07" db="EMBL/GenBank/DDBJ databases">
        <title>A chromosome-level genome assembly of Lolium multiflorum.</title>
        <authorList>
            <person name="Chen Y."/>
            <person name="Copetti D."/>
            <person name="Kolliker R."/>
            <person name="Studer B."/>
        </authorList>
    </citation>
    <scope>NUCLEOTIDE SEQUENCE</scope>
    <source>
        <strain evidence="2">02402/16</strain>
        <tissue evidence="2">Leaf</tissue>
    </source>
</reference>
<dbReference type="PANTHER" id="PTHR46224:SF6">
    <property type="entry name" value="ANKYRIN REPEAT FAMILY PROTEIN"/>
    <property type="match status" value="1"/>
</dbReference>
<dbReference type="PROSITE" id="PS50297">
    <property type="entry name" value="ANK_REP_REGION"/>
    <property type="match status" value="1"/>
</dbReference>
<evidence type="ECO:0000313" key="2">
    <source>
        <dbReference type="EMBL" id="KAK1661122.1"/>
    </source>
</evidence>
<name>A0AAD8SMR2_LOLMU</name>
<keyword evidence="1" id="KW-0040">ANK repeat</keyword>
<dbReference type="AlphaFoldDB" id="A0AAD8SMR2"/>
<dbReference type="PANTHER" id="PTHR46224">
    <property type="entry name" value="ANKYRIN REPEAT FAMILY PROTEIN"/>
    <property type="match status" value="1"/>
</dbReference>
<dbReference type="Pfam" id="PF12796">
    <property type="entry name" value="Ank_2"/>
    <property type="match status" value="1"/>
</dbReference>
<organism evidence="2 3">
    <name type="scientific">Lolium multiflorum</name>
    <name type="common">Italian ryegrass</name>
    <name type="synonym">Lolium perenne subsp. multiflorum</name>
    <dbReference type="NCBI Taxonomy" id="4521"/>
    <lineage>
        <taxon>Eukaryota</taxon>
        <taxon>Viridiplantae</taxon>
        <taxon>Streptophyta</taxon>
        <taxon>Embryophyta</taxon>
        <taxon>Tracheophyta</taxon>
        <taxon>Spermatophyta</taxon>
        <taxon>Magnoliopsida</taxon>
        <taxon>Liliopsida</taxon>
        <taxon>Poales</taxon>
        <taxon>Poaceae</taxon>
        <taxon>BOP clade</taxon>
        <taxon>Pooideae</taxon>
        <taxon>Poodae</taxon>
        <taxon>Poeae</taxon>
        <taxon>Poeae Chloroplast Group 2 (Poeae type)</taxon>
        <taxon>Loliodinae</taxon>
        <taxon>Loliinae</taxon>
        <taxon>Lolium</taxon>
    </lineage>
</organism>
<accession>A0AAD8SMR2</accession>
<evidence type="ECO:0000313" key="3">
    <source>
        <dbReference type="Proteomes" id="UP001231189"/>
    </source>
</evidence>
<dbReference type="Proteomes" id="UP001231189">
    <property type="component" value="Unassembled WGS sequence"/>
</dbReference>
<dbReference type="EMBL" id="JAUUTY010000003">
    <property type="protein sequence ID" value="KAK1661122.1"/>
    <property type="molecule type" value="Genomic_DNA"/>
</dbReference>
<dbReference type="InterPro" id="IPR036770">
    <property type="entry name" value="Ankyrin_rpt-contain_sf"/>
</dbReference>
<dbReference type="SUPFAM" id="SSF48403">
    <property type="entry name" value="Ankyrin repeat"/>
    <property type="match status" value="1"/>
</dbReference>
<dbReference type="Gene3D" id="1.25.40.20">
    <property type="entry name" value="Ankyrin repeat-containing domain"/>
    <property type="match status" value="1"/>
</dbReference>
<gene>
    <name evidence="2" type="ORF">QYE76_049281</name>
</gene>
<evidence type="ECO:0000256" key="1">
    <source>
        <dbReference type="PROSITE-ProRule" id="PRU00023"/>
    </source>
</evidence>
<sequence>MADATAALSARSKVQGFLEAACSRDLDALRKLGSALDEDGKGAAAVAAGVRDANKRTALHFAAREGRTEVCKFLVEQLRLPVDPKDDDGTVTPSAIPC</sequence>
<dbReference type="InterPro" id="IPR002110">
    <property type="entry name" value="Ankyrin_rpt"/>
</dbReference>
<protein>
    <submittedName>
        <fullName evidence="2">Uncharacterized protein</fullName>
    </submittedName>
</protein>